<dbReference type="AlphaFoldDB" id="A0ABD7CFN4"/>
<organism evidence="1 2">
    <name type="scientific">Clostridium botulinum</name>
    <dbReference type="NCBI Taxonomy" id="1491"/>
    <lineage>
        <taxon>Bacteria</taxon>
        <taxon>Bacillati</taxon>
        <taxon>Bacillota</taxon>
        <taxon>Clostridia</taxon>
        <taxon>Eubacteriales</taxon>
        <taxon>Clostridiaceae</taxon>
        <taxon>Clostridium</taxon>
    </lineage>
</organism>
<proteinExistence type="predicted"/>
<reference evidence="1 2" key="1">
    <citation type="journal article" date="2014" name="J. Infect. Dis.">
        <title>Molecular characterization of a novel botulinum neurotoxin type H gene.</title>
        <authorList>
            <person name="Dover N."/>
            <person name="Barash J.R."/>
            <person name="Hill K.K."/>
            <person name="Xie G."/>
            <person name="Arnon S.S."/>
        </authorList>
    </citation>
    <scope>NUCLEOTIDE SEQUENCE [LARGE SCALE GENOMIC DNA]</scope>
    <source>
        <strain evidence="1 2">IBCA10-7060</strain>
    </source>
</reference>
<protein>
    <submittedName>
        <fullName evidence="1">Uncharacterized protein</fullName>
    </submittedName>
</protein>
<accession>A0ABD7CFN4</accession>
<gene>
    <name evidence="1" type="ORF">JQS73_12010</name>
</gene>
<evidence type="ECO:0000313" key="1">
    <source>
        <dbReference type="EMBL" id="QRI52165.1"/>
    </source>
</evidence>
<sequence length="53" mass="6136">MSINKNDCLDCKNCVCEDKKSNWICLEGHEIIKDKNGIVEVLGHDCDDFEYEE</sequence>
<dbReference type="Proteomes" id="UP000663464">
    <property type="component" value="Chromosome"/>
</dbReference>
<dbReference type="EMBL" id="CP069280">
    <property type="protein sequence ID" value="QRI52165.1"/>
    <property type="molecule type" value="Genomic_DNA"/>
</dbReference>
<name>A0ABD7CFN4_CLOBO</name>
<dbReference type="RefSeq" id="WP_160279544.1">
    <property type="nucleotide sequence ID" value="NZ_CP069280.1"/>
</dbReference>
<evidence type="ECO:0000313" key="2">
    <source>
        <dbReference type="Proteomes" id="UP000663464"/>
    </source>
</evidence>